<protein>
    <submittedName>
        <fullName evidence="1">Uncharacterized protein</fullName>
    </submittedName>
</protein>
<sequence>MAGKRKVKKAKMVACSRSKTYRPERFLHTQTGMHVIPIGQYIYWLPDGCVPGRQRGQGMMIDIGNESVSVISFDKATGLQLNNPSSFRGFGTIGNYVALVQRDYIDEDVILYHLLTRYGENVMGRQLKIPIGFVLEFATAVIV</sequence>
<dbReference type="Proteomes" id="UP000187203">
    <property type="component" value="Unassembled WGS sequence"/>
</dbReference>
<comment type="caution">
    <text evidence="1">The sequence shown here is derived from an EMBL/GenBank/DDBJ whole genome shotgun (WGS) entry which is preliminary data.</text>
</comment>
<evidence type="ECO:0000313" key="2">
    <source>
        <dbReference type="Proteomes" id="UP000187203"/>
    </source>
</evidence>
<dbReference type="AlphaFoldDB" id="A0A1R3IGD1"/>
<accession>A0A1R3IGD1</accession>
<organism evidence="1 2">
    <name type="scientific">Corchorus olitorius</name>
    <dbReference type="NCBI Taxonomy" id="93759"/>
    <lineage>
        <taxon>Eukaryota</taxon>
        <taxon>Viridiplantae</taxon>
        <taxon>Streptophyta</taxon>
        <taxon>Embryophyta</taxon>
        <taxon>Tracheophyta</taxon>
        <taxon>Spermatophyta</taxon>
        <taxon>Magnoliopsida</taxon>
        <taxon>eudicotyledons</taxon>
        <taxon>Gunneridae</taxon>
        <taxon>Pentapetalae</taxon>
        <taxon>rosids</taxon>
        <taxon>malvids</taxon>
        <taxon>Malvales</taxon>
        <taxon>Malvaceae</taxon>
        <taxon>Grewioideae</taxon>
        <taxon>Apeibeae</taxon>
        <taxon>Corchorus</taxon>
    </lineage>
</organism>
<evidence type="ECO:0000313" key="1">
    <source>
        <dbReference type="EMBL" id="OMO81627.1"/>
    </source>
</evidence>
<dbReference type="EMBL" id="AWUE01018247">
    <property type="protein sequence ID" value="OMO81627.1"/>
    <property type="molecule type" value="Genomic_DNA"/>
</dbReference>
<name>A0A1R3IGD1_9ROSI</name>
<keyword evidence="2" id="KW-1185">Reference proteome</keyword>
<gene>
    <name evidence="1" type="ORF">COLO4_23470</name>
</gene>
<reference evidence="2" key="1">
    <citation type="submission" date="2013-09" db="EMBL/GenBank/DDBJ databases">
        <title>Corchorus olitorius genome sequencing.</title>
        <authorList>
            <person name="Alam M."/>
            <person name="Haque M.S."/>
            <person name="Islam M.S."/>
            <person name="Emdad E.M."/>
            <person name="Islam M.M."/>
            <person name="Ahmed B."/>
            <person name="Halim A."/>
            <person name="Hossen Q.M.M."/>
            <person name="Hossain M.Z."/>
            <person name="Ahmed R."/>
            <person name="Khan M.M."/>
            <person name="Islam R."/>
            <person name="Rashid M.M."/>
            <person name="Khan S.A."/>
            <person name="Rahman M.S."/>
            <person name="Alam M."/>
            <person name="Yahiya A.S."/>
            <person name="Khan M.S."/>
            <person name="Azam M.S."/>
            <person name="Haque T."/>
            <person name="Lashkar M.Z.H."/>
            <person name="Akhand A.I."/>
            <person name="Morshed G."/>
            <person name="Roy S."/>
            <person name="Uddin K.S."/>
            <person name="Rabeya T."/>
            <person name="Hossain A.S."/>
            <person name="Chowdhury A."/>
            <person name="Snigdha A.R."/>
            <person name="Mortoza M.S."/>
            <person name="Matin S.A."/>
            <person name="Hoque S.M.E."/>
            <person name="Islam M.K."/>
            <person name="Roy D.K."/>
            <person name="Haider R."/>
            <person name="Moosa M.M."/>
            <person name="Elias S.M."/>
            <person name="Hasan A.M."/>
            <person name="Jahan S."/>
            <person name="Shafiuddin M."/>
            <person name="Mahmood N."/>
            <person name="Shommy N.S."/>
        </authorList>
    </citation>
    <scope>NUCLEOTIDE SEQUENCE [LARGE SCALE GENOMIC DNA]</scope>
    <source>
        <strain evidence="2">cv. O-4</strain>
    </source>
</reference>
<proteinExistence type="predicted"/>